<organism evidence="2 3">
    <name type="scientific">Vigna mungo</name>
    <name type="common">Black gram</name>
    <name type="synonym">Phaseolus mungo</name>
    <dbReference type="NCBI Taxonomy" id="3915"/>
    <lineage>
        <taxon>Eukaryota</taxon>
        <taxon>Viridiplantae</taxon>
        <taxon>Streptophyta</taxon>
        <taxon>Embryophyta</taxon>
        <taxon>Tracheophyta</taxon>
        <taxon>Spermatophyta</taxon>
        <taxon>Magnoliopsida</taxon>
        <taxon>eudicotyledons</taxon>
        <taxon>Gunneridae</taxon>
        <taxon>Pentapetalae</taxon>
        <taxon>rosids</taxon>
        <taxon>fabids</taxon>
        <taxon>Fabales</taxon>
        <taxon>Fabaceae</taxon>
        <taxon>Papilionoideae</taxon>
        <taxon>50 kb inversion clade</taxon>
        <taxon>NPAAA clade</taxon>
        <taxon>indigoferoid/millettioid clade</taxon>
        <taxon>Phaseoleae</taxon>
        <taxon>Vigna</taxon>
    </lineage>
</organism>
<gene>
    <name evidence="2" type="ORF">V8G54_020194</name>
</gene>
<accession>A0AAQ3NF18</accession>
<dbReference type="GO" id="GO:0035514">
    <property type="term" value="F:DNA demethylase activity"/>
    <property type="evidence" value="ECO:0007669"/>
    <property type="project" value="InterPro"/>
</dbReference>
<dbReference type="PANTHER" id="PTHR46213">
    <property type="entry name" value="TRANSCRIPTIONAL ACTIVATOR DEMETER"/>
    <property type="match status" value="1"/>
</dbReference>
<evidence type="ECO:0000313" key="2">
    <source>
        <dbReference type="EMBL" id="WVZ06848.1"/>
    </source>
</evidence>
<reference evidence="2 3" key="1">
    <citation type="journal article" date="2023" name="Life. Sci Alliance">
        <title>Evolutionary insights into 3D genome organization and epigenetic landscape of Vigna mungo.</title>
        <authorList>
            <person name="Junaid A."/>
            <person name="Singh B."/>
            <person name="Bhatia S."/>
        </authorList>
    </citation>
    <scope>NUCLEOTIDE SEQUENCE [LARGE SCALE GENOMIC DNA]</scope>
    <source>
        <strain evidence="2">Urdbean</strain>
    </source>
</reference>
<feature type="compositionally biased region" description="Polar residues" evidence="1">
    <location>
        <begin position="67"/>
        <end position="79"/>
    </location>
</feature>
<dbReference type="InterPro" id="IPR044811">
    <property type="entry name" value="DME/ROS1"/>
</dbReference>
<dbReference type="GO" id="GO:0141166">
    <property type="term" value="P:chromosomal 5-methylcytosine DNA demethylation pathway"/>
    <property type="evidence" value="ECO:0007669"/>
    <property type="project" value="InterPro"/>
</dbReference>
<dbReference type="Proteomes" id="UP001374535">
    <property type="component" value="Chromosome 6"/>
</dbReference>
<proteinExistence type="predicted"/>
<dbReference type="EMBL" id="CP144695">
    <property type="protein sequence ID" value="WVZ06848.1"/>
    <property type="molecule type" value="Genomic_DNA"/>
</dbReference>
<feature type="region of interest" description="Disordered" evidence="1">
    <location>
        <begin position="248"/>
        <end position="284"/>
    </location>
</feature>
<keyword evidence="3" id="KW-1185">Reference proteome</keyword>
<sequence>MAIVQLKPVMTGKMKSIHAEGNADTLQVPLQGMMTTISARLALPGPEERMANTSGNNALPGPEERMANTSGNNATEQKPSQVINQTTLLLQENPIEGALQQIKSNHPIIEMPPSPDPERSQFSQGDIEDAFKKDSSEIPDIQVDMAKFALSIRKYVQQNMELQEGEMSKALVALNPDVALIPTPKLKNGRQQIPYNHQKECAALRTVANFFPRSKFTDSSRNHPGYVCVRGFDRETRAPRPLLARLHFTASRTPKTPKAPKTPKTPKKKGNNEKMSKPANDLNKIKNQPELFSSIQETTEAQFSQFRTRTKSVQWHQICFKGRCRSKRYGRQYIYEIEALERRIKRVFRSRKIPHRASALSSGAEKVTCQKNEERCRCRQVNLAFRFSYEGPTSLQ</sequence>
<dbReference type="AlphaFoldDB" id="A0AAQ3NF18"/>
<name>A0AAQ3NF18_VIGMU</name>
<protein>
    <submittedName>
        <fullName evidence="2">Uncharacterized protein</fullName>
    </submittedName>
</protein>
<dbReference type="PANTHER" id="PTHR46213:SF13">
    <property type="entry name" value="DEMETER-LIKE PROTEIN 2-RELATED"/>
    <property type="match status" value="1"/>
</dbReference>
<feature type="region of interest" description="Disordered" evidence="1">
    <location>
        <begin position="45"/>
        <end position="79"/>
    </location>
</feature>
<evidence type="ECO:0000313" key="3">
    <source>
        <dbReference type="Proteomes" id="UP001374535"/>
    </source>
</evidence>
<dbReference type="GO" id="GO:0019104">
    <property type="term" value="F:DNA N-glycosylase activity"/>
    <property type="evidence" value="ECO:0007669"/>
    <property type="project" value="InterPro"/>
</dbReference>
<evidence type="ECO:0000256" key="1">
    <source>
        <dbReference type="SAM" id="MobiDB-lite"/>
    </source>
</evidence>